<feature type="region of interest" description="Disordered" evidence="1">
    <location>
        <begin position="924"/>
        <end position="975"/>
    </location>
</feature>
<organism evidence="3 4">
    <name type="scientific">Aureococcus anophagefferens</name>
    <name type="common">Harmful bloom alga</name>
    <dbReference type="NCBI Taxonomy" id="44056"/>
    <lineage>
        <taxon>Eukaryota</taxon>
        <taxon>Sar</taxon>
        <taxon>Stramenopiles</taxon>
        <taxon>Ochrophyta</taxon>
        <taxon>Pelagophyceae</taxon>
        <taxon>Pelagomonadales</taxon>
        <taxon>Pelagomonadaceae</taxon>
        <taxon>Aureococcus</taxon>
    </lineage>
</organism>
<dbReference type="SUPFAM" id="SSF51126">
    <property type="entry name" value="Pectin lyase-like"/>
    <property type="match status" value="1"/>
</dbReference>
<feature type="compositionally biased region" description="Basic residues" evidence="1">
    <location>
        <begin position="752"/>
        <end position="763"/>
    </location>
</feature>
<feature type="compositionally biased region" description="Basic residues" evidence="1">
    <location>
        <begin position="929"/>
        <end position="950"/>
    </location>
</feature>
<protein>
    <submittedName>
        <fullName evidence="3">Uncharacterized protein</fullName>
    </submittedName>
</protein>
<feature type="region of interest" description="Disordered" evidence="1">
    <location>
        <begin position="831"/>
        <end position="888"/>
    </location>
</feature>
<proteinExistence type="predicted"/>
<dbReference type="InterPro" id="IPR011050">
    <property type="entry name" value="Pectin_lyase_fold/virulence"/>
</dbReference>
<feature type="transmembrane region" description="Helical" evidence="2">
    <location>
        <begin position="1362"/>
        <end position="1380"/>
    </location>
</feature>
<evidence type="ECO:0000256" key="1">
    <source>
        <dbReference type="SAM" id="MobiDB-lite"/>
    </source>
</evidence>
<feature type="region of interest" description="Disordered" evidence="1">
    <location>
        <begin position="735"/>
        <end position="780"/>
    </location>
</feature>
<feature type="transmembrane region" description="Helical" evidence="2">
    <location>
        <begin position="1565"/>
        <end position="1587"/>
    </location>
</feature>
<feature type="compositionally biased region" description="Low complexity" evidence="1">
    <location>
        <begin position="740"/>
        <end position="751"/>
    </location>
</feature>
<evidence type="ECO:0000256" key="2">
    <source>
        <dbReference type="SAM" id="Phobius"/>
    </source>
</evidence>
<sequence>MGSAIFVNRGSNVTLRDATVVDCASAGGGAIAVGALPEWSGNWAAESLPPRGGVYAYEDSLVYVAPGAREIRGCSAGLRGGGLGAGLNRLEEFRGASAAARRRRGARAREAARHARVEGCAADGGDGGGVWLGDLTRAEVMLGSKVSDCYASGRGGGIYGMGRGASTRAYARTGKFGPLESSDGFDAIGSEIVGNVAGVHGGGLYVEHGLAVTLFATLIANNQALDGDGGGFYCFAQTPVKVGGNARIEGNAAPRGFGGGFLVDAAAVCASGSFSPIGAVVVGNVARSGGGGAVRGVDGAIFGSRESYAFVTVGLDFREEIWAGDDVWATVYNATRALEPLVDVRGVRAYVAAKTNRLARMSILIDAHISVDYLYGFFGGHGLGWGAGKPYVQLETRRGAPRIKDLEDVDVLRPGTHAEEISLSLAWTDLVDDYEQELGFAQALRHWDCARVANATAGLDCEGVAGALAALAALVDVDGALRWIVSDLFAQMGDEMDQKYESGSKDFGTEENPDAFYDGMAHAPGRSDGRGAPDTSWIFERNEATDGDGGALHIGRGGRAYLDTVTCRGNAAGARGGCVHVEALATLELTRADVTGNAAGDEGGGVSATTLATVFAADRAAARSAQRAVEEGGGLFVAETPRIDLDECRVEANGDGAGGRRRRRVHARRRRDGARVRRDDLRGGNAAASGGGLALADRAAPAFDAPCAAATVVINFAAAAATCAPADDDVLGAGRGGGVRRAAPRLQPAAPRGRRREPRRALRRPLVPERRRPRDRARGVPGLRVLRGSLGGFSRVAVSRDGAEVERLTPRAGAVVAYDRCLPPGRYAFRAQARGPSTASRRSTSTSPSAAAGARPSSATLRRAAAAARSTSARPRPPTTSPPRAARAAAYAGNEAAYGPEVATPAVALVAATADELEALRAAAGGAGRRGRRRWPRVPRRRARGRRRRGGRDGRGPPGHGPGVERGELSAGPAPAVARRGIGAASGVPFEPTLSVALVDAFDQLVASDSTTSLFARLDAEPRERSPEARESGRGGNATDRGDDDGWRLSERVHLAAGGVAAFEGLAVQGPGGGRARLVFSAPALGSDITESSSFQLAVSRDCPEGYRESSRRGTLYCEPCTAGEYWAGGGCLDCPRGARCAVGATVGTLEITRGYWRSGERSDRVEACFRRRSCVGGGACAEGYLGPLCNACGDGFHAVPWRTTVGALDCARCPGPLPTAAAACLVGFLVVAAALAGRAYVATGLESARRRVRGLVAPRFAGDWAAPTSWLKIVWATYQIVSQSDWATNTAYPPPFAYSNAVLSVVELDVAAMTSFACTLDFDALDRMVLAAVAPSFGLALLFLAGRVLPLGGDQRRRLASLVLLVTFATLPTVSTPAFRTFPCRDFDGGIRVLEADYGVSCRGRRYGLFRLFAAIVVALWPVGVPLSIFVYLRRRRRALDPTAYAADALEADALSRARSNDADLAASAFLWASYRPPTYYWECVDMGRRVLLTGGVVFAGSDATRCFAGLAIALAFLLLMEMAAPYADPGSNALGVAGAWQVACSFLILFLCSTRFLDVPRVLLGFVALVANLAVLAGLSLSRYLEEQRKRRVEADAFEASFRECELDYDRMMQNDIIDRLLAERRAARRRRSVAELDGAAAHGAEQLRRAPPPPGSSRRDAPPKDVDGDMAWLARAALRGPRDRGAGAGAAARGCARARARCGEGARVCASPVAAGAGRLYERVEPRLFGSAELRISPLVAHYPCYVVSLSRLRTLGRLVSHGRAKRLGLLEELTATSRSPHSAASFFVSHEWEGADHPDNHANTKLRWLQSLDRHVGVGHAEVWIWLDYLCVPQEPGAKRRRALASLCCYANLCSRFVPLVRSPAAWSRLYGHGAEPPGALPGTLHSYLARAWSRLELCAALSPKYGRGGAGWRPGPRNVRFRCHEDPASPGVGPRVTTKHLLPPLAGVFDRGDDRVLAARLVAALGRIFEECRLQFEAAERRGRARSPRNPLRAVDLGGPDAGAVPRWLLGAATGRAAMPTFVDYGAGAGADAADADEAGIEVDVGEFAGDAQASETLLQGYLGLPVRDLEALPLFALGLGGAGRVAFARARARRPAPRGRGAERRRGARARRRSPLRVRRRRRAVARRSPRVSFDGDASPRTPRGYYAESPRTPRGGDDRPARRSRTHLEALLLPPRPAIENIGDAMDRLEIESARSRGTPRDARDEPRAYPWVIARGAADVFLLRYVAASGALEGSVYRPLPGVEHIPRLEAPYVTQMASGGARLPTTTHVFARAPGETERAAAVVRAATPLAAGSIFGCGECWHHLVGLPPPDALGEGQAGAAALDAMSRARRVAGGQLDVGADGTLSRWCVYTSSFRPQPSDVLALASQVPLPFERLWLICVKEPAGDDGARPRWPGWAPGPRDRDELEAAGRLQYTSATSFIVKAATVDARAYEDARSAVLVAMNARQRFREAKAELRASAAGARARDDARRLAAEARLHEAHLEYSASKASLRGTAALETFLRGKRERRALRGLGIFDDRWPRLYARLRLVEIGRADTGSVLSLLPRDIALYLLEFLLMRPGDLGVARARAPRPRGSPRDALVHPA</sequence>
<feature type="compositionally biased region" description="Basic residues" evidence="1">
    <location>
        <begin position="2112"/>
        <end position="2136"/>
    </location>
</feature>
<feature type="region of interest" description="Disordered" evidence="1">
    <location>
        <begin position="1017"/>
        <end position="1046"/>
    </location>
</feature>
<feature type="compositionally biased region" description="Basic and acidic residues" evidence="1">
    <location>
        <begin position="1660"/>
        <end position="1669"/>
    </location>
</feature>
<feature type="transmembrane region" description="Helical" evidence="2">
    <location>
        <begin position="1221"/>
        <end position="1242"/>
    </location>
</feature>
<evidence type="ECO:0000313" key="4">
    <source>
        <dbReference type="Proteomes" id="UP001363151"/>
    </source>
</evidence>
<feature type="transmembrane region" description="Helical" evidence="2">
    <location>
        <begin position="1410"/>
        <end position="1434"/>
    </location>
</feature>
<feature type="region of interest" description="Disordered" evidence="1">
    <location>
        <begin position="655"/>
        <end position="691"/>
    </location>
</feature>
<keyword evidence="2" id="KW-1133">Transmembrane helix</keyword>
<feature type="transmembrane region" description="Helical" evidence="2">
    <location>
        <begin position="1302"/>
        <end position="1323"/>
    </location>
</feature>
<feature type="compositionally biased region" description="Basic and acidic residues" evidence="1">
    <location>
        <begin position="1018"/>
        <end position="1033"/>
    </location>
</feature>
<accession>A0ABR1G0G9</accession>
<reference evidence="3 4" key="1">
    <citation type="submission" date="2024-03" db="EMBL/GenBank/DDBJ databases">
        <title>Aureococcus anophagefferens CCMP1851 and Kratosvirus quantuckense: Draft genome of a second virus-susceptible host strain in the model system.</title>
        <authorList>
            <person name="Chase E."/>
            <person name="Truchon A.R."/>
            <person name="Schepens W."/>
            <person name="Wilhelm S.W."/>
        </authorList>
    </citation>
    <scope>NUCLEOTIDE SEQUENCE [LARGE SCALE GENOMIC DNA]</scope>
    <source>
        <strain evidence="3 4">CCMP1851</strain>
    </source>
</reference>
<feature type="transmembrane region" description="Helical" evidence="2">
    <location>
        <begin position="1535"/>
        <end position="1553"/>
    </location>
</feature>
<gene>
    <name evidence="3" type="ORF">SO694_0001826</name>
</gene>
<dbReference type="PANTHER" id="PTHR11319:SF35">
    <property type="entry name" value="OUTER MEMBRANE PROTEIN PMPC-RELATED"/>
    <property type="match status" value="1"/>
</dbReference>
<keyword evidence="4" id="KW-1185">Reference proteome</keyword>
<keyword evidence="2" id="KW-0472">Membrane</keyword>
<feature type="compositionally biased region" description="Basic residues" evidence="1">
    <location>
        <begin position="659"/>
        <end position="672"/>
    </location>
</feature>
<feature type="region of interest" description="Disordered" evidence="1">
    <location>
        <begin position="1639"/>
        <end position="1669"/>
    </location>
</feature>
<feature type="compositionally biased region" description="Basic and acidic residues" evidence="1">
    <location>
        <begin position="673"/>
        <end position="682"/>
    </location>
</feature>
<name>A0ABR1G0G9_AURAN</name>
<feature type="compositionally biased region" description="Basic and acidic residues" evidence="1">
    <location>
        <begin position="766"/>
        <end position="778"/>
    </location>
</feature>
<feature type="transmembrane region" description="Helical" evidence="2">
    <location>
        <begin position="1509"/>
        <end position="1529"/>
    </location>
</feature>
<dbReference type="Proteomes" id="UP001363151">
    <property type="component" value="Unassembled WGS sequence"/>
</dbReference>
<comment type="caution">
    <text evidence="3">The sequence shown here is derived from an EMBL/GenBank/DDBJ whole genome shotgun (WGS) entry which is preliminary data.</text>
</comment>
<keyword evidence="2" id="KW-0812">Transmembrane</keyword>
<feature type="region of interest" description="Disordered" evidence="1">
    <location>
        <begin position="2095"/>
        <end position="2169"/>
    </location>
</feature>
<feature type="compositionally biased region" description="Low complexity" evidence="1">
    <location>
        <begin position="833"/>
        <end position="874"/>
    </location>
</feature>
<dbReference type="EMBL" id="JBBJCI010000151">
    <property type="protein sequence ID" value="KAK7241986.1"/>
    <property type="molecule type" value="Genomic_DNA"/>
</dbReference>
<dbReference type="PANTHER" id="PTHR11319">
    <property type="entry name" value="G PROTEIN-COUPLED RECEPTOR-RELATED"/>
    <property type="match status" value="1"/>
</dbReference>
<evidence type="ECO:0000313" key="3">
    <source>
        <dbReference type="EMBL" id="KAK7241986.1"/>
    </source>
</evidence>
<feature type="transmembrane region" description="Helical" evidence="2">
    <location>
        <begin position="1329"/>
        <end position="1350"/>
    </location>
</feature>